<organism evidence="3 4">
    <name type="scientific">Sphingomonas naasensis</name>
    <dbReference type="NCBI Taxonomy" id="1344951"/>
    <lineage>
        <taxon>Bacteria</taxon>
        <taxon>Pseudomonadati</taxon>
        <taxon>Pseudomonadota</taxon>
        <taxon>Alphaproteobacteria</taxon>
        <taxon>Sphingomonadales</taxon>
        <taxon>Sphingomonadaceae</taxon>
        <taxon>Sphingomonas</taxon>
    </lineage>
</organism>
<dbReference type="Gene3D" id="3.40.190.10">
    <property type="entry name" value="Periplasmic binding protein-like II"/>
    <property type="match status" value="1"/>
</dbReference>
<dbReference type="GO" id="GO:0042597">
    <property type="term" value="C:periplasmic space"/>
    <property type="evidence" value="ECO:0007669"/>
    <property type="project" value="UniProtKB-SubCell"/>
</dbReference>
<dbReference type="SUPFAM" id="SSF53850">
    <property type="entry name" value="Periplasmic binding protein-like II"/>
    <property type="match status" value="1"/>
</dbReference>
<dbReference type="Proteomes" id="UP000309848">
    <property type="component" value="Unassembled WGS sequence"/>
</dbReference>
<accession>A0A4S1WMW9</accession>
<comment type="similarity">
    <text evidence="2">Belongs to the bacterial solute-binding protein 1 family.</text>
</comment>
<comment type="caution">
    <text evidence="3">The sequence shown here is derived from an EMBL/GenBank/DDBJ whole genome shotgun (WGS) entry which is preliminary data.</text>
</comment>
<dbReference type="Pfam" id="PF01547">
    <property type="entry name" value="SBP_bac_1"/>
    <property type="match status" value="1"/>
</dbReference>
<comment type="subcellular location">
    <subcellularLocation>
        <location evidence="1">Periplasm</location>
    </subcellularLocation>
</comment>
<evidence type="ECO:0000256" key="2">
    <source>
        <dbReference type="ARBA" id="ARBA00008520"/>
    </source>
</evidence>
<evidence type="ECO:0000313" key="3">
    <source>
        <dbReference type="EMBL" id="TGX43317.1"/>
    </source>
</evidence>
<sequence>MRWGWLLPLAALLAGCSDAKPDKTRLVIQRFFGACEAEYGRVTDIAAAEGECGIMTAMINRFEAENPDIDVVENIVFWPGYDQLTAQLAANDAPDLVTMHGSVISDYQARGLLEPLDADLTAIGAPPASFTSAARAAVTVDGHAWGLPIDTWAPLWHINMNLFRKAGLVRGGKPVLPRSPQELFAQAQQFRARTGKPYLVQGTANEYAGFTRNFYTFVMQQDAAPFEGGRANFRTAAGRNALQLFRTIYERDFTTKNQDYSAAVAGFLKGDGGVFLVGTWMVGTFDAESRKTSGALANGGYTVVPYPKLFARETTFADGHNWVMPRNNRRTPEERAAGVRFLKFFAGHARHWARTGHLPAFQAIIDSPEWRALPHRDNLATLATTAQPLPKDVRRQFPIETIVGTEAAAAISGAKPIDQTLSDMERRVNAVLDNL</sequence>
<dbReference type="RefSeq" id="WP_135984027.1">
    <property type="nucleotide sequence ID" value="NZ_JAASQM010000002.1"/>
</dbReference>
<dbReference type="InterPro" id="IPR006059">
    <property type="entry name" value="SBP"/>
</dbReference>
<dbReference type="PANTHER" id="PTHR43649:SF14">
    <property type="entry name" value="BLR3389 PROTEIN"/>
    <property type="match status" value="1"/>
</dbReference>
<protein>
    <submittedName>
        <fullName evidence="3">Extracellular solute-binding protein</fullName>
    </submittedName>
</protein>
<dbReference type="PANTHER" id="PTHR43649">
    <property type="entry name" value="ARABINOSE-BINDING PROTEIN-RELATED"/>
    <property type="match status" value="1"/>
</dbReference>
<dbReference type="OrthoDB" id="7319459at2"/>
<reference evidence="3 4" key="1">
    <citation type="submission" date="2019-04" db="EMBL/GenBank/DDBJ databases">
        <title>Sphingomonas psychrotolerans sp. nov., isolated from soil in the Tianshan Mountains, Xinjiang, China.</title>
        <authorList>
            <person name="Luo Y."/>
            <person name="Sheng H."/>
        </authorList>
    </citation>
    <scope>NUCLEOTIDE SEQUENCE [LARGE SCALE GENOMIC DNA]</scope>
    <source>
        <strain evidence="3 4">KIS18-15</strain>
    </source>
</reference>
<keyword evidence="4" id="KW-1185">Reference proteome</keyword>
<name>A0A4S1WMW9_9SPHN</name>
<dbReference type="PROSITE" id="PS51257">
    <property type="entry name" value="PROKAR_LIPOPROTEIN"/>
    <property type="match status" value="1"/>
</dbReference>
<evidence type="ECO:0000313" key="4">
    <source>
        <dbReference type="Proteomes" id="UP000309848"/>
    </source>
</evidence>
<gene>
    <name evidence="3" type="ORF">E5A74_09130</name>
</gene>
<dbReference type="EMBL" id="SRXU01000003">
    <property type="protein sequence ID" value="TGX43317.1"/>
    <property type="molecule type" value="Genomic_DNA"/>
</dbReference>
<dbReference type="InterPro" id="IPR050490">
    <property type="entry name" value="Bact_solute-bd_prot1"/>
</dbReference>
<evidence type="ECO:0000256" key="1">
    <source>
        <dbReference type="ARBA" id="ARBA00004418"/>
    </source>
</evidence>
<dbReference type="AlphaFoldDB" id="A0A4S1WMW9"/>
<proteinExistence type="inferred from homology"/>